<dbReference type="EMBL" id="CAJVCH010056840">
    <property type="protein sequence ID" value="CAG7718883.1"/>
    <property type="molecule type" value="Genomic_DNA"/>
</dbReference>
<protein>
    <submittedName>
        <fullName evidence="1">Uncharacterized protein</fullName>
    </submittedName>
</protein>
<reference evidence="1" key="1">
    <citation type="submission" date="2021-06" db="EMBL/GenBank/DDBJ databases">
        <authorList>
            <person name="Hodson N. C."/>
            <person name="Mongue J. A."/>
            <person name="Jaron S. K."/>
        </authorList>
    </citation>
    <scope>NUCLEOTIDE SEQUENCE</scope>
</reference>
<feature type="non-terminal residue" evidence="1">
    <location>
        <position position="1"/>
    </location>
</feature>
<feature type="non-terminal residue" evidence="1">
    <location>
        <position position="61"/>
    </location>
</feature>
<evidence type="ECO:0000313" key="2">
    <source>
        <dbReference type="Proteomes" id="UP000708208"/>
    </source>
</evidence>
<organism evidence="1 2">
    <name type="scientific">Allacma fusca</name>
    <dbReference type="NCBI Taxonomy" id="39272"/>
    <lineage>
        <taxon>Eukaryota</taxon>
        <taxon>Metazoa</taxon>
        <taxon>Ecdysozoa</taxon>
        <taxon>Arthropoda</taxon>
        <taxon>Hexapoda</taxon>
        <taxon>Collembola</taxon>
        <taxon>Symphypleona</taxon>
        <taxon>Sminthuridae</taxon>
        <taxon>Allacma</taxon>
    </lineage>
</organism>
<keyword evidence="2" id="KW-1185">Reference proteome</keyword>
<name>A0A8J2K3C2_9HEXA</name>
<evidence type="ECO:0000313" key="1">
    <source>
        <dbReference type="EMBL" id="CAG7718883.1"/>
    </source>
</evidence>
<dbReference type="AlphaFoldDB" id="A0A8J2K3C2"/>
<proteinExistence type="predicted"/>
<comment type="caution">
    <text evidence="1">The sequence shown here is derived from an EMBL/GenBank/DDBJ whole genome shotgun (WGS) entry which is preliminary data.</text>
</comment>
<sequence length="61" mass="7075">NTCWSAFQDNMNNFQTQMNFFSQQMQGYQAQLRQYGEKLAASNDQRNTIQIGTSRVISNGY</sequence>
<gene>
    <name evidence="1" type="ORF">AFUS01_LOCUS8244</name>
</gene>
<dbReference type="Proteomes" id="UP000708208">
    <property type="component" value="Unassembled WGS sequence"/>
</dbReference>
<accession>A0A8J2K3C2</accession>